<gene>
    <name evidence="1" type="ORF">ACRE_068960</name>
</gene>
<proteinExistence type="predicted"/>
<sequence length="74" mass="8495">MMLTLTRTRCQKQRWISDVPSKVPRPDTTPSSLMRAPLAWAWWCVGRWWEAEAEAEAGGGRRLEALAVRLEVEV</sequence>
<name>A0A086SZ27_HAPC1</name>
<dbReference type="AlphaFoldDB" id="A0A086SZ27"/>
<dbReference type="Proteomes" id="UP000029964">
    <property type="component" value="Unassembled WGS sequence"/>
</dbReference>
<keyword evidence="2" id="KW-1185">Reference proteome</keyword>
<reference evidence="2" key="1">
    <citation type="journal article" date="2014" name="Genome Announc.">
        <title>Genome sequence and annotation of Acremonium chrysogenum, producer of the beta-lactam antibiotic cephalosporin C.</title>
        <authorList>
            <person name="Terfehr D."/>
            <person name="Dahlmann T.A."/>
            <person name="Specht T."/>
            <person name="Zadra I."/>
            <person name="Kuernsteiner H."/>
            <person name="Kueck U."/>
        </authorList>
    </citation>
    <scope>NUCLEOTIDE SEQUENCE [LARGE SCALE GENOMIC DNA]</scope>
    <source>
        <strain evidence="2">ATCC 11550 / CBS 779.69 / DSM 880 / IAM 14645 / JCM 23072 / IMI 49137</strain>
    </source>
</reference>
<evidence type="ECO:0000313" key="1">
    <source>
        <dbReference type="EMBL" id="KFH42359.1"/>
    </source>
</evidence>
<protein>
    <submittedName>
        <fullName evidence="1">Uncharacterized protein</fullName>
    </submittedName>
</protein>
<dbReference type="HOGENOM" id="CLU_2687211_0_0_1"/>
<organism evidence="1 2">
    <name type="scientific">Hapsidospora chrysogenum (strain ATCC 11550 / CBS 779.69 / DSM 880 / IAM 14645 / JCM 23072 / IMI 49137)</name>
    <name type="common">Acremonium chrysogenum</name>
    <dbReference type="NCBI Taxonomy" id="857340"/>
    <lineage>
        <taxon>Eukaryota</taxon>
        <taxon>Fungi</taxon>
        <taxon>Dikarya</taxon>
        <taxon>Ascomycota</taxon>
        <taxon>Pezizomycotina</taxon>
        <taxon>Sordariomycetes</taxon>
        <taxon>Hypocreomycetidae</taxon>
        <taxon>Hypocreales</taxon>
        <taxon>Bionectriaceae</taxon>
        <taxon>Hapsidospora</taxon>
    </lineage>
</organism>
<dbReference type="EMBL" id="JPKY01000096">
    <property type="protein sequence ID" value="KFH42359.1"/>
    <property type="molecule type" value="Genomic_DNA"/>
</dbReference>
<comment type="caution">
    <text evidence="1">The sequence shown here is derived from an EMBL/GenBank/DDBJ whole genome shotgun (WGS) entry which is preliminary data.</text>
</comment>
<evidence type="ECO:0000313" key="2">
    <source>
        <dbReference type="Proteomes" id="UP000029964"/>
    </source>
</evidence>
<accession>A0A086SZ27</accession>